<sequence>MSKFYKIWMIFDPRRVFVAQGVFLFLLAAMIHLVVLSNGVNWFQIAASHNPAPAASE</sequence>
<evidence type="ECO:0000256" key="2">
    <source>
        <dbReference type="ARBA" id="ARBA00004249"/>
    </source>
</evidence>
<evidence type="ECO:0000256" key="11">
    <source>
        <dbReference type="ARBA" id="ARBA00022842"/>
    </source>
</evidence>
<evidence type="ECO:0000256" key="12">
    <source>
        <dbReference type="ARBA" id="ARBA00022956"/>
    </source>
</evidence>
<evidence type="ECO:0000256" key="9">
    <source>
        <dbReference type="ARBA" id="ARBA00022692"/>
    </source>
</evidence>
<keyword evidence="14" id="KW-0157">Chromophore</keyword>
<dbReference type="GO" id="GO:0042314">
    <property type="term" value="F:bacteriochlorophyll binding"/>
    <property type="evidence" value="ECO:0007669"/>
    <property type="project" value="UniProtKB-KW"/>
</dbReference>
<evidence type="ECO:0000313" key="19">
    <source>
        <dbReference type="EMBL" id="QYZ69314.1"/>
    </source>
</evidence>
<comment type="function">
    <text evidence="1">Antenna complexes are light-harvesting systems, which transfer the excitation energy to the reaction centers.</text>
</comment>
<keyword evidence="10" id="KW-0479">Metal-binding</keyword>
<evidence type="ECO:0000256" key="15">
    <source>
        <dbReference type="ARBA" id="ARBA00023136"/>
    </source>
</evidence>
<evidence type="ECO:0000256" key="14">
    <source>
        <dbReference type="ARBA" id="ARBA00022991"/>
    </source>
</evidence>
<evidence type="ECO:0000256" key="8">
    <source>
        <dbReference type="ARBA" id="ARBA00022549"/>
    </source>
</evidence>
<keyword evidence="9" id="KW-0812">Transmembrane</keyword>
<keyword evidence="15" id="KW-0472">Membrane</keyword>
<evidence type="ECO:0000256" key="10">
    <source>
        <dbReference type="ARBA" id="ARBA00022723"/>
    </source>
</evidence>
<gene>
    <name evidence="19" type="ORF">JO391_16490</name>
</gene>
<accession>A0A8G1EDE1</accession>
<dbReference type="InterPro" id="IPR035889">
    <property type="entry name" value="Light-harvesting_complex"/>
</dbReference>
<evidence type="ECO:0000256" key="17">
    <source>
        <dbReference type="ARBA" id="ARBA00029710"/>
    </source>
</evidence>
<dbReference type="KEGG" id="nsm:JO391_16490"/>
<dbReference type="Proteomes" id="UP000826300">
    <property type="component" value="Chromosome"/>
</dbReference>
<proteinExistence type="inferred from homology"/>
<evidence type="ECO:0000256" key="7">
    <source>
        <dbReference type="ARBA" id="ARBA00022519"/>
    </source>
</evidence>
<evidence type="ECO:0000256" key="5">
    <source>
        <dbReference type="ARBA" id="ARBA00022475"/>
    </source>
</evidence>
<keyword evidence="12" id="KW-0076">Bacteriochlorophyll</keyword>
<dbReference type="PROSITE" id="PS00968">
    <property type="entry name" value="ANTENNA_COMP_ALPHA"/>
    <property type="match status" value="1"/>
</dbReference>
<dbReference type="PRINTS" id="PR00673">
    <property type="entry name" value="LIGHTHARVSTA"/>
</dbReference>
<dbReference type="GO" id="GO:0005886">
    <property type="term" value="C:plasma membrane"/>
    <property type="evidence" value="ECO:0007669"/>
    <property type="project" value="UniProtKB-SubCell"/>
</dbReference>
<comment type="similarity">
    <text evidence="3">Belongs to the antenna complex alpha subunit family.</text>
</comment>
<keyword evidence="13" id="KW-1133">Transmembrane helix</keyword>
<feature type="domain" description="Antenna complex alpha/beta subunit" evidence="18">
    <location>
        <begin position="5"/>
        <end position="43"/>
    </location>
</feature>
<organism evidence="19 20">
    <name type="scientific">Neotabrizicola shimadae</name>
    <dbReference type="NCBI Taxonomy" id="2807096"/>
    <lineage>
        <taxon>Bacteria</taxon>
        <taxon>Pseudomonadati</taxon>
        <taxon>Pseudomonadota</taxon>
        <taxon>Alphaproteobacteria</taxon>
        <taxon>Rhodobacterales</taxon>
        <taxon>Paracoccaceae</taxon>
        <taxon>Neotabrizicola</taxon>
    </lineage>
</organism>
<dbReference type="GO" id="GO:0019866">
    <property type="term" value="C:organelle inner membrane"/>
    <property type="evidence" value="ECO:0007669"/>
    <property type="project" value="InterPro"/>
</dbReference>
<dbReference type="GO" id="GO:0046872">
    <property type="term" value="F:metal ion binding"/>
    <property type="evidence" value="ECO:0007669"/>
    <property type="project" value="UniProtKB-KW"/>
</dbReference>
<dbReference type="RefSeq" id="WP_220661534.1">
    <property type="nucleotide sequence ID" value="NZ_CP069370.1"/>
</dbReference>
<dbReference type="InterPro" id="IPR018332">
    <property type="entry name" value="Antenna_alpha"/>
</dbReference>
<keyword evidence="11" id="KW-0460">Magnesium</keyword>
<dbReference type="InterPro" id="IPR002361">
    <property type="entry name" value="Antenna_alpha_CS"/>
</dbReference>
<dbReference type="NCBIfam" id="NF040861">
    <property type="entry name" value="pufA_517_ASD"/>
    <property type="match status" value="1"/>
</dbReference>
<evidence type="ECO:0000256" key="6">
    <source>
        <dbReference type="ARBA" id="ARBA00022494"/>
    </source>
</evidence>
<keyword evidence="5" id="KW-1003">Cell membrane</keyword>
<evidence type="ECO:0000259" key="18">
    <source>
        <dbReference type="Pfam" id="PF00556"/>
    </source>
</evidence>
<dbReference type="InterPro" id="IPR000066">
    <property type="entry name" value="Antenna_a/b"/>
</dbReference>
<evidence type="ECO:0000256" key="13">
    <source>
        <dbReference type="ARBA" id="ARBA00022989"/>
    </source>
</evidence>
<dbReference type="Pfam" id="PF00556">
    <property type="entry name" value="LHC"/>
    <property type="match status" value="1"/>
</dbReference>
<keyword evidence="6" id="KW-0148">Chlorophyll</keyword>
<keyword evidence="8" id="KW-0042">Antenna complex</keyword>
<evidence type="ECO:0000256" key="3">
    <source>
        <dbReference type="ARBA" id="ARBA00005629"/>
    </source>
</evidence>
<reference evidence="19" key="1">
    <citation type="submission" date="2021-02" db="EMBL/GenBank/DDBJ databases">
        <title>Rhodobacter shimadae sp. nov., an aerobic anoxygenic phototrophic bacterium isolated from a hot spring.</title>
        <authorList>
            <person name="Muramatsu S."/>
            <person name="Haruta S."/>
            <person name="Hirose S."/>
            <person name="Hanada S."/>
        </authorList>
    </citation>
    <scope>NUCLEOTIDE SEQUENCE</scope>
    <source>
        <strain evidence="19">N10</strain>
    </source>
</reference>
<evidence type="ECO:0000256" key="1">
    <source>
        <dbReference type="ARBA" id="ARBA00002455"/>
    </source>
</evidence>
<comment type="subunit">
    <text evidence="4">The core complex is formed by different alpha and beta chains, binding bacteriochlorophyll molecules, and arranged most probably in tetrameric structures disposed around the reaction center. The non-pigmented gamma chains may constitute additional components.</text>
</comment>
<keyword evidence="16" id="KW-0437">Light-harvesting polypeptide</keyword>
<protein>
    <recommendedName>
        <fullName evidence="17">Antenna pigment protein alpha chain</fullName>
    </recommendedName>
</protein>
<dbReference type="GO" id="GO:0030077">
    <property type="term" value="C:plasma membrane light-harvesting complex"/>
    <property type="evidence" value="ECO:0007669"/>
    <property type="project" value="InterPro"/>
</dbReference>
<dbReference type="Gene3D" id="4.10.220.20">
    <property type="entry name" value="Light-harvesting complex"/>
    <property type="match status" value="1"/>
</dbReference>
<keyword evidence="20" id="KW-1185">Reference proteome</keyword>
<keyword evidence="7" id="KW-0997">Cell inner membrane</keyword>
<evidence type="ECO:0000256" key="16">
    <source>
        <dbReference type="ARBA" id="ARBA00023243"/>
    </source>
</evidence>
<evidence type="ECO:0000313" key="20">
    <source>
        <dbReference type="Proteomes" id="UP000826300"/>
    </source>
</evidence>
<dbReference type="EMBL" id="CP069370">
    <property type="protein sequence ID" value="QYZ69314.1"/>
    <property type="molecule type" value="Genomic_DNA"/>
</dbReference>
<comment type="subcellular location">
    <subcellularLocation>
        <location evidence="2">Cell inner membrane</location>
        <topology evidence="2">Single-pass type II membrane protein</topology>
    </subcellularLocation>
</comment>
<dbReference type="GO" id="GO:0019684">
    <property type="term" value="P:photosynthesis, light reaction"/>
    <property type="evidence" value="ECO:0007669"/>
    <property type="project" value="InterPro"/>
</dbReference>
<evidence type="ECO:0000256" key="4">
    <source>
        <dbReference type="ARBA" id="ARBA00011367"/>
    </source>
</evidence>
<name>A0A8G1EDE1_9RHOB</name>
<dbReference type="SUPFAM" id="SSF56918">
    <property type="entry name" value="Light-harvesting complex subunits"/>
    <property type="match status" value="1"/>
</dbReference>
<dbReference type="AlphaFoldDB" id="A0A8G1EDE1"/>